<dbReference type="RefSeq" id="WP_201916681.1">
    <property type="nucleotide sequence ID" value="NZ_BAABAX010000021.1"/>
</dbReference>
<feature type="compositionally biased region" description="Basic and acidic residues" evidence="2">
    <location>
        <begin position="75"/>
        <end position="105"/>
    </location>
</feature>
<proteinExistence type="predicted"/>
<comment type="caution">
    <text evidence="4">The sequence shown here is derived from an EMBL/GenBank/DDBJ whole genome shotgun (WGS) entry which is preliminary data.</text>
</comment>
<dbReference type="PROSITE" id="PS51123">
    <property type="entry name" value="OMPA_2"/>
    <property type="match status" value="1"/>
</dbReference>
<reference evidence="4" key="1">
    <citation type="submission" date="2021-01" db="EMBL/GenBank/DDBJ databases">
        <authorList>
            <person name="Zhong Y.L."/>
        </authorList>
    </citation>
    <scope>NUCLEOTIDE SEQUENCE</scope>
    <source>
        <strain evidence="4">KCTC 23302</strain>
    </source>
</reference>
<dbReference type="InterPro" id="IPR025295">
    <property type="entry name" value="eCIS_core_dom"/>
</dbReference>
<feature type="region of interest" description="Disordered" evidence="2">
    <location>
        <begin position="75"/>
        <end position="117"/>
    </location>
</feature>
<protein>
    <submittedName>
        <fullName evidence="4">DUF4157 domain-containing protein</fullName>
    </submittedName>
</protein>
<evidence type="ECO:0000256" key="2">
    <source>
        <dbReference type="SAM" id="MobiDB-lite"/>
    </source>
</evidence>
<evidence type="ECO:0000313" key="5">
    <source>
        <dbReference type="Proteomes" id="UP000651057"/>
    </source>
</evidence>
<gene>
    <name evidence="4" type="ORF">JJQ60_03545</name>
</gene>
<dbReference type="Pfam" id="PF00691">
    <property type="entry name" value="OmpA"/>
    <property type="match status" value="1"/>
</dbReference>
<feature type="region of interest" description="Disordered" evidence="2">
    <location>
        <begin position="1"/>
        <end position="24"/>
    </location>
</feature>
<keyword evidence="5" id="KW-1185">Reference proteome</keyword>
<dbReference type="EMBL" id="JAERQJ010000001">
    <property type="protein sequence ID" value="MBL0682574.1"/>
    <property type="molecule type" value="Genomic_DNA"/>
</dbReference>
<evidence type="ECO:0000259" key="3">
    <source>
        <dbReference type="PROSITE" id="PS51123"/>
    </source>
</evidence>
<sequence>MRATSNKINDSSNFHSSKSFFDRSESTPFFSKYKEEKTPFFTPSIIQPKLIVGQPNDEYEADLIADKVIQKLDHSSTLEPRQKKQENSVKEEKLQKSEKKDEESVMQKSIFESNEEPLKGKVQTKSYVPNVQFNSELESNIRNTKGNGARLPKEVRTDMEHGFGENFKNIRVHTDHKAHEMNESLDAKAFTHGNDIYFNTNMYDTKSTEGKKLLAHELTHTIQQKNNASNNIVNRAIRRPHMIGTPNVGSCSLPTGVFEWQLTPSHSRSGRRVGGIVHVRIEFTPNSSVVGPNETISFIQTVEVQNWSRTIIDYDRWANRPKVDRSINERDPYFGAQWDQSQNQWADEPNAGQTGPGGRVLHGSRPYTSSTGSAVINDSPMLNMNQRKHFDTVAVNINTGRVLGSFRWSIEKSSSRDPFSIIASTTEVLDAGCSADTSQRFQDGVTSYFSTENILDGFASGSADLPEGHSAILDPIIERLNRESDKILILGGVASHGHQDPISMSRRRAESVRNYFEENGIDSSRIQIETYGDRWAVPQIRGRRLPSNRRVHIWVREP</sequence>
<dbReference type="Proteomes" id="UP000651057">
    <property type="component" value="Unassembled WGS sequence"/>
</dbReference>
<evidence type="ECO:0000313" key="4">
    <source>
        <dbReference type="EMBL" id="MBL0682574.1"/>
    </source>
</evidence>
<organism evidence="4 5">
    <name type="scientific">Aquimarina mytili</name>
    <dbReference type="NCBI Taxonomy" id="874423"/>
    <lineage>
        <taxon>Bacteria</taxon>
        <taxon>Pseudomonadati</taxon>
        <taxon>Bacteroidota</taxon>
        <taxon>Flavobacteriia</taxon>
        <taxon>Flavobacteriales</taxon>
        <taxon>Flavobacteriaceae</taxon>
        <taxon>Aquimarina</taxon>
    </lineage>
</organism>
<dbReference type="GO" id="GO:0016020">
    <property type="term" value="C:membrane"/>
    <property type="evidence" value="ECO:0007669"/>
    <property type="project" value="UniProtKB-UniRule"/>
</dbReference>
<dbReference type="Pfam" id="PF13699">
    <property type="entry name" value="eCIS_core"/>
    <property type="match status" value="1"/>
</dbReference>
<feature type="region of interest" description="Disordered" evidence="2">
    <location>
        <begin position="345"/>
        <end position="367"/>
    </location>
</feature>
<name>A0A936ZMX1_9FLAO</name>
<dbReference type="SUPFAM" id="SSF103088">
    <property type="entry name" value="OmpA-like"/>
    <property type="match status" value="1"/>
</dbReference>
<dbReference type="CDD" id="cd07185">
    <property type="entry name" value="OmpA_C-like"/>
    <property type="match status" value="1"/>
</dbReference>
<dbReference type="Gene3D" id="3.30.1330.60">
    <property type="entry name" value="OmpA-like domain"/>
    <property type="match status" value="1"/>
</dbReference>
<keyword evidence="1" id="KW-0472">Membrane</keyword>
<dbReference type="InterPro" id="IPR036737">
    <property type="entry name" value="OmpA-like_sf"/>
</dbReference>
<feature type="compositionally biased region" description="Polar residues" evidence="2">
    <location>
        <begin position="1"/>
        <end position="19"/>
    </location>
</feature>
<dbReference type="AlphaFoldDB" id="A0A936ZMX1"/>
<feature type="domain" description="OmpA-like" evidence="3">
    <location>
        <begin position="445"/>
        <end position="558"/>
    </location>
</feature>
<dbReference type="InterPro" id="IPR006665">
    <property type="entry name" value="OmpA-like"/>
</dbReference>
<accession>A0A936ZMX1</accession>
<evidence type="ECO:0000256" key="1">
    <source>
        <dbReference type="PROSITE-ProRule" id="PRU00473"/>
    </source>
</evidence>